<dbReference type="Pfam" id="PF01153">
    <property type="entry name" value="Glypican"/>
    <property type="match status" value="1"/>
</dbReference>
<evidence type="ECO:0000256" key="1">
    <source>
        <dbReference type="ARBA" id="ARBA00004609"/>
    </source>
</evidence>
<reference evidence="14" key="1">
    <citation type="submission" date="2025-08" db="UniProtKB">
        <authorList>
            <consortium name="RefSeq"/>
        </authorList>
    </citation>
    <scope>IDENTIFICATION</scope>
</reference>
<evidence type="ECO:0000256" key="3">
    <source>
        <dbReference type="ARBA" id="ARBA00022475"/>
    </source>
</evidence>
<dbReference type="Proteomes" id="UP001652741">
    <property type="component" value="Unplaced"/>
</dbReference>
<proteinExistence type="inferred from homology"/>
<evidence type="ECO:0000256" key="12">
    <source>
        <dbReference type="RuleBase" id="RU003519"/>
    </source>
</evidence>
<evidence type="ECO:0000256" key="9">
    <source>
        <dbReference type="ARBA" id="ARBA00023207"/>
    </source>
</evidence>
<keyword evidence="5" id="KW-0732">Signal</keyword>
<sequence length="251" mass="27902">MKASENLTNLVLQASYRNMAGEASGLVRELFAYVGLFLIGSDLDVDDVTSRFFDALFPLVYNRLVNLGHVTPGYAECVRSARRDLTPFGASPGLLANQIGRSGVEGRVLLQALHLGVEVINTTDHLVFSRECRKALLRMQYCPHCHGFTLSKPCMGYCLNVMRGCLASMAEVDPHWREFERSLEGLSARMHGTQDLEQVLLGVHAVVHDAVAHAQKNGPHLSAQVRCLVRRCRRHPLDCHSNMKPTSHQTK</sequence>
<dbReference type="InterPro" id="IPR001863">
    <property type="entry name" value="Glypican"/>
</dbReference>
<organism evidence="13 14">
    <name type="scientific">Salmo salar</name>
    <name type="common">Atlantic salmon</name>
    <dbReference type="NCBI Taxonomy" id="8030"/>
    <lineage>
        <taxon>Eukaryota</taxon>
        <taxon>Metazoa</taxon>
        <taxon>Chordata</taxon>
        <taxon>Craniata</taxon>
        <taxon>Vertebrata</taxon>
        <taxon>Euteleostomi</taxon>
        <taxon>Actinopterygii</taxon>
        <taxon>Neopterygii</taxon>
        <taxon>Teleostei</taxon>
        <taxon>Protacanthopterygii</taxon>
        <taxon>Salmoniformes</taxon>
        <taxon>Salmonidae</taxon>
        <taxon>Salmoninae</taxon>
        <taxon>Salmo</taxon>
    </lineage>
</organism>
<evidence type="ECO:0000256" key="11">
    <source>
        <dbReference type="RuleBase" id="RU003518"/>
    </source>
</evidence>
<dbReference type="GeneID" id="106597150"/>
<evidence type="ECO:0000256" key="5">
    <source>
        <dbReference type="ARBA" id="ARBA00022729"/>
    </source>
</evidence>
<dbReference type="RefSeq" id="XP_045567321.1">
    <property type="nucleotide sequence ID" value="XM_045711365.1"/>
</dbReference>
<evidence type="ECO:0000256" key="4">
    <source>
        <dbReference type="ARBA" id="ARBA00022622"/>
    </source>
</evidence>
<name>A0ABM3E8F0_SALSA</name>
<comment type="similarity">
    <text evidence="2 11">Belongs to the glypican family.</text>
</comment>
<gene>
    <name evidence="14" type="primary">LOC106597150</name>
</gene>
<keyword evidence="13" id="KW-1185">Reference proteome</keyword>
<protein>
    <submittedName>
        <fullName evidence="14">Glypican-5</fullName>
    </submittedName>
</protein>
<keyword evidence="6 12" id="KW-0654">Proteoglycan</keyword>
<keyword evidence="7 12" id="KW-0472">Membrane</keyword>
<evidence type="ECO:0000256" key="8">
    <source>
        <dbReference type="ARBA" id="ARBA00023180"/>
    </source>
</evidence>
<comment type="subcellular location">
    <subcellularLocation>
        <location evidence="1 12">Cell membrane</location>
        <topology evidence="1 12">Lipid-anchor</topology>
        <topology evidence="1 12">GPI-anchor</topology>
    </subcellularLocation>
</comment>
<comment type="function">
    <text evidence="12">Cell surface proteoglycan.</text>
</comment>
<keyword evidence="9 12" id="KW-0357">Heparan sulfate</keyword>
<keyword evidence="10 12" id="KW-0449">Lipoprotein</keyword>
<evidence type="ECO:0000256" key="6">
    <source>
        <dbReference type="ARBA" id="ARBA00022974"/>
    </source>
</evidence>
<dbReference type="PANTHER" id="PTHR10822:SF12">
    <property type="entry name" value="GLYPICAN-5"/>
    <property type="match status" value="1"/>
</dbReference>
<dbReference type="PANTHER" id="PTHR10822">
    <property type="entry name" value="GLYPICAN"/>
    <property type="match status" value="1"/>
</dbReference>
<evidence type="ECO:0000256" key="2">
    <source>
        <dbReference type="ARBA" id="ARBA00010260"/>
    </source>
</evidence>
<keyword evidence="8" id="KW-0325">Glycoprotein</keyword>
<keyword evidence="4 12" id="KW-0336">GPI-anchor</keyword>
<evidence type="ECO:0000313" key="13">
    <source>
        <dbReference type="Proteomes" id="UP001652741"/>
    </source>
</evidence>
<accession>A0ABM3E8F0</accession>
<keyword evidence="3" id="KW-1003">Cell membrane</keyword>
<evidence type="ECO:0000256" key="10">
    <source>
        <dbReference type="ARBA" id="ARBA00023288"/>
    </source>
</evidence>
<evidence type="ECO:0000313" key="14">
    <source>
        <dbReference type="RefSeq" id="XP_045567321.1"/>
    </source>
</evidence>
<evidence type="ECO:0000256" key="7">
    <source>
        <dbReference type="ARBA" id="ARBA00023136"/>
    </source>
</evidence>